<feature type="domain" description="ATP-citrate synthase/succinyl-CoA ligase C-terminal" evidence="1">
    <location>
        <begin position="342"/>
        <end position="502"/>
    </location>
</feature>
<dbReference type="Pfam" id="PF00549">
    <property type="entry name" value="Ligase_CoA"/>
    <property type="match status" value="1"/>
</dbReference>
<reference evidence="2 3" key="1">
    <citation type="submission" date="2023-08" db="EMBL/GenBank/DDBJ databases">
        <title>Nocardioides seae sp. nov., a bacterium isolated from a soil.</title>
        <authorList>
            <person name="Wang X."/>
        </authorList>
    </citation>
    <scope>NUCLEOTIDE SEQUENCE [LARGE SCALE GENOMIC DNA]</scope>
    <source>
        <strain evidence="2 3">YZH12</strain>
    </source>
</reference>
<dbReference type="RefSeq" id="WP_315733502.1">
    <property type="nucleotide sequence ID" value="NZ_JAVYII010000005.1"/>
</dbReference>
<sequence>MTLSTTPGATGVQHVEIRRGRYVDSVSLMQVSAGVAGVDGVRKAQVAMATELNLDVLAQMGFTIPPEAGPNDMVVAVVGDDDAAVAAALEAVDTAIAAIGTGGGAGGFGGEPDARTTRWAARRAHASLAVVSVPGEHAFAEAMGALEAGSSVLVFSDNVPVEHEVRLKEEADARDLLVMGPDCGTAIVNGVGLGFANVVGRGPVGIAAASGTGAQQFTSLLHAAGVGVSHCLGLGGRDLSAEVGGRAARSALRALDADPSTEVIVVVSKPPHPDVARELREYAATLATPVHFALLGAGQPDITAGVENVLAELGHEVPAWRTWGTTTPAPAVVGEATLLRGLFAGGTLCDEAMLIAEESLGDIASNIPLRPELALPADLQHDGHLMIDFGDDTLTQGRPHPMIDPALRLARIEREAADPHTRVILLDVVLGFGAHADPAAELAPVLAQARRTATDAGRDLAVVVSLCGTDADPQGLDAQANALAEAGAVVFLSNAAAARHAVALVTGGTR</sequence>
<keyword evidence="3" id="KW-1185">Reference proteome</keyword>
<evidence type="ECO:0000259" key="1">
    <source>
        <dbReference type="Pfam" id="PF00549"/>
    </source>
</evidence>
<protein>
    <submittedName>
        <fullName evidence="2">FdrA family protein</fullName>
    </submittedName>
</protein>
<gene>
    <name evidence="2" type="ORF">RDV89_13120</name>
</gene>
<name>A0ABU3PXQ7_9ACTN</name>
<dbReference type="Gene3D" id="3.40.50.720">
    <property type="entry name" value="NAD(P)-binding Rossmann-like Domain"/>
    <property type="match status" value="1"/>
</dbReference>
<dbReference type="Gene3D" id="3.40.50.261">
    <property type="entry name" value="Succinyl-CoA synthetase domains"/>
    <property type="match status" value="2"/>
</dbReference>
<dbReference type="InterPro" id="IPR005811">
    <property type="entry name" value="SUCC_ACL_C"/>
</dbReference>
<evidence type="ECO:0000313" key="3">
    <source>
        <dbReference type="Proteomes" id="UP001268542"/>
    </source>
</evidence>
<organism evidence="2 3">
    <name type="scientific">Nocardioides imazamoxiresistens</name>
    <dbReference type="NCBI Taxonomy" id="3231893"/>
    <lineage>
        <taxon>Bacteria</taxon>
        <taxon>Bacillati</taxon>
        <taxon>Actinomycetota</taxon>
        <taxon>Actinomycetes</taxon>
        <taxon>Propionibacteriales</taxon>
        <taxon>Nocardioidaceae</taxon>
        <taxon>Nocardioides</taxon>
    </lineage>
</organism>
<evidence type="ECO:0000313" key="2">
    <source>
        <dbReference type="EMBL" id="MDT9594017.1"/>
    </source>
</evidence>
<accession>A0ABU3PXQ7</accession>
<dbReference type="PANTHER" id="PTHR11117">
    <property type="entry name" value="SUCCINYL-COA LIGASE SUBUNIT ALPHA"/>
    <property type="match status" value="1"/>
</dbReference>
<dbReference type="InterPro" id="IPR016102">
    <property type="entry name" value="Succinyl-CoA_synth-like"/>
</dbReference>
<proteinExistence type="predicted"/>
<dbReference type="Proteomes" id="UP001268542">
    <property type="component" value="Unassembled WGS sequence"/>
</dbReference>
<dbReference type="PANTHER" id="PTHR11117:SF24">
    <property type="entry name" value="PROTEIN FDRA"/>
    <property type="match status" value="1"/>
</dbReference>
<comment type="caution">
    <text evidence="2">The sequence shown here is derived from an EMBL/GenBank/DDBJ whole genome shotgun (WGS) entry which is preliminary data.</text>
</comment>
<dbReference type="EMBL" id="JAVYII010000005">
    <property type="protein sequence ID" value="MDT9594017.1"/>
    <property type="molecule type" value="Genomic_DNA"/>
</dbReference>
<dbReference type="SUPFAM" id="SSF52210">
    <property type="entry name" value="Succinyl-CoA synthetase domains"/>
    <property type="match status" value="2"/>
</dbReference>